<name>A0A383E0I9_9ZZZZ</name>
<evidence type="ECO:0000256" key="1">
    <source>
        <dbReference type="ARBA" id="ARBA00010759"/>
    </source>
</evidence>
<organism evidence="2">
    <name type="scientific">marine metagenome</name>
    <dbReference type="NCBI Taxonomy" id="408172"/>
    <lineage>
        <taxon>unclassified sequences</taxon>
        <taxon>metagenomes</taxon>
        <taxon>ecological metagenomes</taxon>
    </lineage>
</organism>
<dbReference type="PIRSF" id="PIRSF004749">
    <property type="entry name" value="Pep_def"/>
    <property type="match status" value="1"/>
</dbReference>
<dbReference type="Pfam" id="PF01327">
    <property type="entry name" value="Pep_deformylase"/>
    <property type="match status" value="1"/>
</dbReference>
<dbReference type="PANTHER" id="PTHR10458:SF22">
    <property type="entry name" value="PEPTIDE DEFORMYLASE"/>
    <property type="match status" value="1"/>
</dbReference>
<proteinExistence type="inferred from homology"/>
<dbReference type="Gene3D" id="3.90.45.10">
    <property type="entry name" value="Peptide deformylase"/>
    <property type="match status" value="1"/>
</dbReference>
<dbReference type="HAMAP" id="MF_00163">
    <property type="entry name" value="Pep_deformylase"/>
    <property type="match status" value="1"/>
</dbReference>
<comment type="similarity">
    <text evidence="1">Belongs to the polypeptide deformylase family.</text>
</comment>
<gene>
    <name evidence="2" type="ORF">METZ01_LOCUS502948</name>
</gene>
<dbReference type="InterPro" id="IPR036821">
    <property type="entry name" value="Peptide_deformylase_sf"/>
</dbReference>
<dbReference type="SUPFAM" id="SSF56420">
    <property type="entry name" value="Peptide deformylase"/>
    <property type="match status" value="1"/>
</dbReference>
<dbReference type="InterPro" id="IPR023635">
    <property type="entry name" value="Peptide_deformylase"/>
</dbReference>
<dbReference type="EMBL" id="UINC01221668">
    <property type="protein sequence ID" value="SVE50094.1"/>
    <property type="molecule type" value="Genomic_DNA"/>
</dbReference>
<sequence>MIYTLLEPDHDLLKHPLPEITAETEPESRQELLDNMVETMRHYGGIGLSANQVGIAVRMFIFGDNENYIPCFNPKILEYGGPEVAIEEGCLSYPGLFVKIWRQEWIVAQWEDENRELHKENFTGLQSRVFQHEYDHMQGIDFRSRAGRISLDIAQRKVKRAQRKLKKMQEN</sequence>
<evidence type="ECO:0000313" key="2">
    <source>
        <dbReference type="EMBL" id="SVE50094.1"/>
    </source>
</evidence>
<dbReference type="PRINTS" id="PR01576">
    <property type="entry name" value="PDEFORMYLASE"/>
</dbReference>
<dbReference type="GO" id="GO:0042586">
    <property type="term" value="F:peptide deformylase activity"/>
    <property type="evidence" value="ECO:0007669"/>
    <property type="project" value="InterPro"/>
</dbReference>
<reference evidence="2" key="1">
    <citation type="submission" date="2018-05" db="EMBL/GenBank/DDBJ databases">
        <authorList>
            <person name="Lanie J.A."/>
            <person name="Ng W.-L."/>
            <person name="Kazmierczak K.M."/>
            <person name="Andrzejewski T.M."/>
            <person name="Davidsen T.M."/>
            <person name="Wayne K.J."/>
            <person name="Tettelin H."/>
            <person name="Glass J.I."/>
            <person name="Rusch D."/>
            <person name="Podicherti R."/>
            <person name="Tsui H.-C.T."/>
            <person name="Winkler M.E."/>
        </authorList>
    </citation>
    <scope>NUCLEOTIDE SEQUENCE</scope>
</reference>
<dbReference type="CDD" id="cd00487">
    <property type="entry name" value="Pep_deformylase"/>
    <property type="match status" value="1"/>
</dbReference>
<protein>
    <recommendedName>
        <fullName evidence="3">Peptide deformylase</fullName>
    </recommendedName>
</protein>
<accession>A0A383E0I9</accession>
<dbReference type="AlphaFoldDB" id="A0A383E0I9"/>
<evidence type="ECO:0008006" key="3">
    <source>
        <dbReference type="Google" id="ProtNLM"/>
    </source>
</evidence>
<dbReference type="PANTHER" id="PTHR10458">
    <property type="entry name" value="PEPTIDE DEFORMYLASE"/>
    <property type="match status" value="1"/>
</dbReference>